<protein>
    <submittedName>
        <fullName evidence="1">Uncharacterized mitochondrial protein AtMg00240-like</fullName>
    </submittedName>
</protein>
<dbReference type="STRING" id="4097.A0A1S3YGX1"/>
<organism evidence="1">
    <name type="scientific">Nicotiana tabacum</name>
    <name type="common">Common tobacco</name>
    <dbReference type="NCBI Taxonomy" id="4097"/>
    <lineage>
        <taxon>Eukaryota</taxon>
        <taxon>Viridiplantae</taxon>
        <taxon>Streptophyta</taxon>
        <taxon>Embryophyta</taxon>
        <taxon>Tracheophyta</taxon>
        <taxon>Spermatophyta</taxon>
        <taxon>Magnoliopsida</taxon>
        <taxon>eudicotyledons</taxon>
        <taxon>Gunneridae</taxon>
        <taxon>Pentapetalae</taxon>
        <taxon>asterids</taxon>
        <taxon>lamiids</taxon>
        <taxon>Solanales</taxon>
        <taxon>Solanaceae</taxon>
        <taxon>Nicotianoideae</taxon>
        <taxon>Nicotianeae</taxon>
        <taxon>Nicotiana</taxon>
    </lineage>
</organism>
<evidence type="ECO:0000313" key="1">
    <source>
        <dbReference type="RefSeq" id="XP_016451192.1"/>
    </source>
</evidence>
<dbReference type="KEGG" id="nta:107775905"/>
<gene>
    <name evidence="1" type="primary">LOC107775905</name>
</gene>
<dbReference type="PANTHER" id="PTHR11439">
    <property type="entry name" value="GAG-POL-RELATED RETROTRANSPOSON"/>
    <property type="match status" value="1"/>
</dbReference>
<dbReference type="OrthoDB" id="1688190at2759"/>
<dbReference type="PANTHER" id="PTHR11439:SF473">
    <property type="entry name" value="REVERSE TRANSCRIPTASE TY1_COPIA-TYPE DOMAIN-CONTAINING PROTEIN"/>
    <property type="match status" value="1"/>
</dbReference>
<dbReference type="PaxDb" id="4097-A0A1S3YGX1"/>
<proteinExistence type="predicted"/>
<accession>A0A1S3YGX1</accession>
<sequence length="200" mass="22460">MKDLGELKYFFGIEFVRSSQGLLLHQRKYTLELISELVLGAAKPAATPLELNVKLTTQGYNEHTSTINNLDDALLSDATRYQRLLGKLLYLTVIRPDIVFSVQTLSQFMQKPKKSHMEATLRVIIYVKNHPGQGVLLSSQKKGVISGFCDADWEACPLTRKSVTGFFIKYGDSLILCKSKGKVQFVEALQNQSIEALPRH</sequence>
<dbReference type="AlphaFoldDB" id="A0A1S3YGX1"/>
<dbReference type="RefSeq" id="XP_016451192.1">
    <property type="nucleotide sequence ID" value="XM_016595706.1"/>
</dbReference>
<name>A0A1S3YGX1_TOBAC</name>
<reference evidence="1" key="1">
    <citation type="submission" date="2025-08" db="UniProtKB">
        <authorList>
            <consortium name="RefSeq"/>
        </authorList>
    </citation>
    <scope>IDENTIFICATION</scope>
</reference>